<keyword evidence="2" id="KW-1185">Reference proteome</keyword>
<reference evidence="1 2" key="2">
    <citation type="submission" date="2010-03" db="EMBL/GenBank/DDBJ databases">
        <authorList>
            <person name="Pajon A."/>
        </authorList>
    </citation>
    <scope>NUCLEOTIDE SEQUENCE [LARGE SCALE GENOMIC DNA]</scope>
    <source>
        <strain evidence="2">7-10-1-b</strain>
    </source>
</reference>
<dbReference type="AlphaFoldDB" id="D6E6D7"/>
<evidence type="ECO:0000313" key="1">
    <source>
        <dbReference type="EMBL" id="CBL03284.1"/>
    </source>
</evidence>
<dbReference type="HOGENOM" id="CLU_3396735_0_0_11"/>
<reference evidence="1 2" key="1">
    <citation type="submission" date="2010-03" db="EMBL/GenBank/DDBJ databases">
        <title>The genome sequence of Gordonibacter pamelaeae 7-10-1-bT.</title>
        <authorList>
            <consortium name="metaHIT consortium -- http://www.metahit.eu/"/>
            <person name="Pajon A."/>
            <person name="Turner K."/>
            <person name="Parkhill J."/>
            <person name="Timmis K."/>
            <person name="Oxley A."/>
            <person name="Wurdemann D."/>
        </authorList>
    </citation>
    <scope>NUCLEOTIDE SEQUENCE [LARGE SCALE GENOMIC DNA]</scope>
    <source>
        <strain evidence="2">7-10-1-b</strain>
    </source>
</reference>
<name>D6E6D7_9ACTN</name>
<accession>D6E6D7</accession>
<dbReference type="EMBL" id="FP929047">
    <property type="protein sequence ID" value="CBL03284.1"/>
    <property type="molecule type" value="Genomic_DNA"/>
</dbReference>
<gene>
    <name evidence="1" type="ORF">GPA_01130</name>
</gene>
<evidence type="ECO:0000313" key="2">
    <source>
        <dbReference type="Proteomes" id="UP000008805"/>
    </source>
</evidence>
<sequence length="31" mass="3528">MPSMKARYEAPERYPILNAFVNALSLEETVS</sequence>
<proteinExistence type="predicted"/>
<dbReference type="KEGG" id="gpa:GPA_01130"/>
<protein>
    <submittedName>
        <fullName evidence="1">Uncharacterized protein</fullName>
    </submittedName>
</protein>
<organism evidence="1 2">
    <name type="scientific">Gordonibacter pamelaeae 7-10-1-b</name>
    <dbReference type="NCBI Taxonomy" id="657308"/>
    <lineage>
        <taxon>Bacteria</taxon>
        <taxon>Bacillati</taxon>
        <taxon>Actinomycetota</taxon>
        <taxon>Coriobacteriia</taxon>
        <taxon>Eggerthellales</taxon>
        <taxon>Eggerthellaceae</taxon>
        <taxon>Gordonibacter</taxon>
    </lineage>
</organism>
<dbReference type="Proteomes" id="UP000008805">
    <property type="component" value="Chromosome"/>
</dbReference>